<dbReference type="Gene3D" id="3.40.50.10210">
    <property type="match status" value="1"/>
</dbReference>
<keyword evidence="6 10" id="KW-0328">Glycosyltransferase</keyword>
<evidence type="ECO:0000256" key="2">
    <source>
        <dbReference type="ARBA" id="ARBA00007110"/>
    </source>
</evidence>
<keyword evidence="5 10" id="KW-0169">Cobalamin biosynthesis</keyword>
<dbReference type="InterPro" id="IPR003200">
    <property type="entry name" value="Nict_dMeBzImd_PRibTrfase"/>
</dbReference>
<keyword evidence="12" id="KW-1185">Reference proteome</keyword>
<dbReference type="SUPFAM" id="SSF52733">
    <property type="entry name" value="Nicotinate mononucleotide:5,6-dimethylbenzimidazole phosphoribosyltransferase (CobT)"/>
    <property type="match status" value="1"/>
</dbReference>
<dbReference type="PANTHER" id="PTHR43463">
    <property type="entry name" value="NICOTINATE-NUCLEOTIDE--DIMETHYLBENZIMIDAZOLE PHOSPHORIBOSYLTRANSFERASE"/>
    <property type="match status" value="1"/>
</dbReference>
<reference evidence="11 12" key="1">
    <citation type="submission" date="2018-06" db="EMBL/GenBank/DDBJ databases">
        <title>Genomic Encyclopedia of Type Strains, Phase IV (KMG-IV): sequencing the most valuable type-strain genomes for metagenomic binning, comparative biology and taxonomic classification.</title>
        <authorList>
            <person name="Goeker M."/>
        </authorList>
    </citation>
    <scope>NUCLEOTIDE SEQUENCE [LARGE SCALE GENOMIC DNA]</scope>
    <source>
        <strain evidence="11 12">DSM 18048</strain>
    </source>
</reference>
<dbReference type="GO" id="GO:0008939">
    <property type="term" value="F:nicotinate-nucleotide-dimethylbenzimidazole phosphoribosyltransferase activity"/>
    <property type="evidence" value="ECO:0007669"/>
    <property type="project" value="UniProtKB-UniRule"/>
</dbReference>
<comment type="pathway">
    <text evidence="1 10">Nucleoside biosynthesis; alpha-ribazole biosynthesis; alpha-ribazole from 5,6-dimethylbenzimidazole: step 1/2.</text>
</comment>
<evidence type="ECO:0000256" key="8">
    <source>
        <dbReference type="ARBA" id="ARBA00030686"/>
    </source>
</evidence>
<dbReference type="EC" id="2.4.2.21" evidence="3 10"/>
<dbReference type="HAMAP" id="MF_00230">
    <property type="entry name" value="CobT"/>
    <property type="match status" value="1"/>
</dbReference>
<dbReference type="Proteomes" id="UP000248326">
    <property type="component" value="Unassembled WGS sequence"/>
</dbReference>
<dbReference type="Pfam" id="PF02277">
    <property type="entry name" value="DBI_PRT"/>
    <property type="match status" value="1"/>
</dbReference>
<protein>
    <recommendedName>
        <fullName evidence="4 10">Nicotinate-nucleotide--dimethylbenzimidazole phosphoribosyltransferase</fullName>
        <shortName evidence="10">NN:DBI PRT</shortName>
        <ecNumber evidence="3 10">2.4.2.21</ecNumber>
    </recommendedName>
    <alternativeName>
        <fullName evidence="8 10">N(1)-alpha-phosphoribosyltransferase</fullName>
    </alternativeName>
</protein>
<dbReference type="InterPro" id="IPR023195">
    <property type="entry name" value="Nict_dMeBzImd_PRibTrfase_N"/>
</dbReference>
<comment type="function">
    <text evidence="10">Catalyzes the synthesis of alpha-ribazole-5'-phosphate from nicotinate mononucleotide (NAMN) and 5,6-dimethylbenzimidazole (DMB).</text>
</comment>
<dbReference type="FunFam" id="3.40.50.10210:FF:000001">
    <property type="entry name" value="Nicotinate-nucleotide--dimethylbenzimidazole phosphoribosyltransferase"/>
    <property type="match status" value="1"/>
</dbReference>
<dbReference type="PANTHER" id="PTHR43463:SF1">
    <property type="entry name" value="NICOTINATE-NUCLEOTIDE--DIMETHYLBENZIMIDAZOLE PHOSPHORIBOSYLTRANSFERASE"/>
    <property type="match status" value="1"/>
</dbReference>
<dbReference type="InterPro" id="IPR017846">
    <property type="entry name" value="Nict_dMeBzImd_PRibTrfase_bact"/>
</dbReference>
<dbReference type="Gene3D" id="1.10.1610.10">
    <property type="match status" value="1"/>
</dbReference>
<dbReference type="EMBL" id="QJSX01000009">
    <property type="protein sequence ID" value="PYE53402.1"/>
    <property type="molecule type" value="Genomic_DNA"/>
</dbReference>
<evidence type="ECO:0000256" key="9">
    <source>
        <dbReference type="ARBA" id="ARBA00047340"/>
    </source>
</evidence>
<name>A0A318SLP5_9DEIO</name>
<dbReference type="CDD" id="cd02439">
    <property type="entry name" value="DMB-PRT_CobT"/>
    <property type="match status" value="1"/>
</dbReference>
<evidence type="ECO:0000256" key="5">
    <source>
        <dbReference type="ARBA" id="ARBA00022573"/>
    </source>
</evidence>
<dbReference type="UniPathway" id="UPA00061">
    <property type="reaction ID" value="UER00516"/>
</dbReference>
<evidence type="ECO:0000256" key="4">
    <source>
        <dbReference type="ARBA" id="ARBA00015486"/>
    </source>
</evidence>
<dbReference type="InterPro" id="IPR036087">
    <property type="entry name" value="Nict_dMeBzImd_PRibTrfase_sf"/>
</dbReference>
<dbReference type="NCBIfam" id="TIGR03160">
    <property type="entry name" value="cobT_DBIPRT"/>
    <property type="match status" value="1"/>
</dbReference>
<gene>
    <name evidence="10" type="primary">cobT</name>
    <name evidence="11" type="ORF">DES52_109179</name>
</gene>
<evidence type="ECO:0000256" key="3">
    <source>
        <dbReference type="ARBA" id="ARBA00011991"/>
    </source>
</evidence>
<evidence type="ECO:0000256" key="7">
    <source>
        <dbReference type="ARBA" id="ARBA00022679"/>
    </source>
</evidence>
<dbReference type="GO" id="GO:0009236">
    <property type="term" value="P:cobalamin biosynthetic process"/>
    <property type="evidence" value="ECO:0007669"/>
    <property type="project" value="UniProtKB-UniRule"/>
</dbReference>
<organism evidence="11 12">
    <name type="scientific">Deinococcus yavapaiensis KR-236</name>
    <dbReference type="NCBI Taxonomy" id="694435"/>
    <lineage>
        <taxon>Bacteria</taxon>
        <taxon>Thermotogati</taxon>
        <taxon>Deinococcota</taxon>
        <taxon>Deinococci</taxon>
        <taxon>Deinococcales</taxon>
        <taxon>Deinococcaceae</taxon>
        <taxon>Deinococcus</taxon>
    </lineage>
</organism>
<comment type="similarity">
    <text evidence="2 10">Belongs to the CobT family.</text>
</comment>
<accession>A0A318SLP5</accession>
<keyword evidence="7 10" id="KW-0808">Transferase</keyword>
<evidence type="ECO:0000256" key="10">
    <source>
        <dbReference type="HAMAP-Rule" id="MF_00230"/>
    </source>
</evidence>
<dbReference type="NCBIfam" id="NF000996">
    <property type="entry name" value="PRK00105.1"/>
    <property type="match status" value="1"/>
</dbReference>
<dbReference type="OrthoDB" id="9781491at2"/>
<evidence type="ECO:0000313" key="12">
    <source>
        <dbReference type="Proteomes" id="UP000248326"/>
    </source>
</evidence>
<comment type="catalytic activity">
    <reaction evidence="9 10">
        <text>5,6-dimethylbenzimidazole + nicotinate beta-D-ribonucleotide = alpha-ribazole 5'-phosphate + nicotinate + H(+)</text>
        <dbReference type="Rhea" id="RHEA:11196"/>
        <dbReference type="ChEBI" id="CHEBI:15378"/>
        <dbReference type="ChEBI" id="CHEBI:15890"/>
        <dbReference type="ChEBI" id="CHEBI:32544"/>
        <dbReference type="ChEBI" id="CHEBI:57502"/>
        <dbReference type="ChEBI" id="CHEBI:57918"/>
        <dbReference type="EC" id="2.4.2.21"/>
    </reaction>
</comment>
<evidence type="ECO:0000313" key="11">
    <source>
        <dbReference type="EMBL" id="PYE53402.1"/>
    </source>
</evidence>
<dbReference type="AlphaFoldDB" id="A0A318SLP5"/>
<sequence length="364" mass="37415">MHDHAEVIDVASDALESSFERLLSSIPAFDEAASRAAYARQAELTKPAGALGQLEDISARLAGVFGEPTPDPRGAAVIVCVGDHEVTREGVSAYPSEVTPAMVNAFLSGHAAVNAIARSVNASVTILNVGVATTLAPHPSLVNAPVRLGARNIRVESAMTRSETLRAVLLGADVARSAVEGGADLLVAGEMGIGNTTPAAAVTARLLRLSPEAVTGRGTGIDDERWTRKVEVVEAALSRGASSADDPMEVLADLGGFEIAAMVGVMLQGAACRKAVILDGFVEGAAALVAARLAPNFQAFLFAAGLCAERGHRAQLNALTLSPMFDLGLRLGEGTGGALAVPLLRAAAATLREMRTFAEAGIPR</sequence>
<feature type="active site" description="Proton acceptor" evidence="10">
    <location>
        <position position="333"/>
    </location>
</feature>
<proteinExistence type="inferred from homology"/>
<evidence type="ECO:0000256" key="6">
    <source>
        <dbReference type="ARBA" id="ARBA00022676"/>
    </source>
</evidence>
<evidence type="ECO:0000256" key="1">
    <source>
        <dbReference type="ARBA" id="ARBA00005049"/>
    </source>
</evidence>
<comment type="caution">
    <text evidence="11">The sequence shown here is derived from an EMBL/GenBank/DDBJ whole genome shotgun (WGS) entry which is preliminary data.</text>
</comment>